<dbReference type="EMBL" id="FNCG01000003">
    <property type="protein sequence ID" value="SDG37383.1"/>
    <property type="molecule type" value="Genomic_DNA"/>
</dbReference>
<dbReference type="Proteomes" id="UP000199705">
    <property type="component" value="Unassembled WGS sequence"/>
</dbReference>
<sequence length="143" mass="17163">MGAKKLYLPFKGINPIKVLFNEKYLLEKAYDFLNVAIRGNTLFAVGFCQPSEYSAIYRYKLRFTPGLRPKVFTCEPRIIYNNDIHMYSSDHSLCLYYPKDYSFTSLSNLYNTIIPWTHEWYLYYELYLLKGKWLHPYVDHKKI</sequence>
<dbReference type="Pfam" id="PF26395">
    <property type="entry name" value="E2-CBASS"/>
    <property type="match status" value="1"/>
</dbReference>
<evidence type="ECO:0000259" key="1">
    <source>
        <dbReference type="Pfam" id="PF26395"/>
    </source>
</evidence>
<dbReference type="AlphaFoldDB" id="A0A1G7TPX7"/>
<reference evidence="3" key="1">
    <citation type="submission" date="2016-10" db="EMBL/GenBank/DDBJ databases">
        <authorList>
            <person name="Varghese N."/>
            <person name="Submissions S."/>
        </authorList>
    </citation>
    <scope>NUCLEOTIDE SEQUENCE [LARGE SCALE GENOMIC DNA]</scope>
    <source>
        <strain evidence="3">Gh-67</strain>
    </source>
</reference>
<keyword evidence="3" id="KW-1185">Reference proteome</keyword>
<feature type="domain" description="Type II CBASS E2 protein" evidence="1">
    <location>
        <begin position="25"/>
        <end position="140"/>
    </location>
</feature>
<proteinExistence type="predicted"/>
<name>A0A1G7TPX7_9SPHI</name>
<evidence type="ECO:0000313" key="3">
    <source>
        <dbReference type="Proteomes" id="UP000199705"/>
    </source>
</evidence>
<dbReference type="InterPro" id="IPR058588">
    <property type="entry name" value="E2-CBASS"/>
</dbReference>
<protein>
    <recommendedName>
        <fullName evidence="1">Type II CBASS E2 protein domain-containing protein</fullName>
    </recommendedName>
</protein>
<gene>
    <name evidence="2" type="ORF">SAMN05192573_103232</name>
</gene>
<accession>A0A1G7TPX7</accession>
<organism evidence="2 3">
    <name type="scientific">Mucilaginibacter gossypii</name>
    <dbReference type="NCBI Taxonomy" id="551996"/>
    <lineage>
        <taxon>Bacteria</taxon>
        <taxon>Pseudomonadati</taxon>
        <taxon>Bacteroidota</taxon>
        <taxon>Sphingobacteriia</taxon>
        <taxon>Sphingobacteriales</taxon>
        <taxon>Sphingobacteriaceae</taxon>
        <taxon>Mucilaginibacter</taxon>
    </lineage>
</organism>
<evidence type="ECO:0000313" key="2">
    <source>
        <dbReference type="EMBL" id="SDG37383.1"/>
    </source>
</evidence>
<dbReference type="STRING" id="551996.SAMN05192573_103232"/>
<dbReference type="RefSeq" id="WP_091164034.1">
    <property type="nucleotide sequence ID" value="NZ_FNCG01000003.1"/>
</dbReference>